<proteinExistence type="predicted"/>
<protein>
    <submittedName>
        <fullName evidence="2">Uncharacterized protein</fullName>
    </submittedName>
</protein>
<dbReference type="Proteomes" id="UP000054537">
    <property type="component" value="Unassembled WGS sequence"/>
</dbReference>
<dbReference type="InterPro" id="IPR006311">
    <property type="entry name" value="TAT_signal"/>
</dbReference>
<feature type="chain" id="PRO_5039507585" evidence="1">
    <location>
        <begin position="26"/>
        <end position="205"/>
    </location>
</feature>
<evidence type="ECO:0000256" key="1">
    <source>
        <dbReference type="SAM" id="SignalP"/>
    </source>
</evidence>
<dbReference type="eggNOG" id="COG0791">
    <property type="taxonomic scope" value="Bacteria"/>
</dbReference>
<evidence type="ECO:0000313" key="2">
    <source>
        <dbReference type="EMBL" id="KHD75090.1"/>
    </source>
</evidence>
<keyword evidence="3" id="KW-1185">Reference proteome</keyword>
<dbReference type="Gene3D" id="3.90.1720.10">
    <property type="entry name" value="endopeptidase domain like (from Nostoc punctiforme)"/>
    <property type="match status" value="1"/>
</dbReference>
<gene>
    <name evidence="2" type="ORF">MB27_25300</name>
</gene>
<feature type="signal peptide" evidence="1">
    <location>
        <begin position="1"/>
        <end position="25"/>
    </location>
</feature>
<reference evidence="2 3" key="1">
    <citation type="submission" date="2014-10" db="EMBL/GenBank/DDBJ databases">
        <title>Draft genome sequence of Actinoplanes utahensis NRRL 12052.</title>
        <authorList>
            <person name="Velasco-Bucheli B."/>
            <person name="del Cerro C."/>
            <person name="Hormigo D."/>
            <person name="Garcia J.L."/>
            <person name="Acebal C."/>
            <person name="Arroyo M."/>
            <person name="de la Mata I."/>
        </authorList>
    </citation>
    <scope>NUCLEOTIDE SEQUENCE [LARGE SCALE GENOMIC DNA]</scope>
    <source>
        <strain evidence="2 3">NRRL 12052</strain>
    </source>
</reference>
<evidence type="ECO:0000313" key="3">
    <source>
        <dbReference type="Proteomes" id="UP000054537"/>
    </source>
</evidence>
<dbReference type="AlphaFoldDB" id="A0A0A6UGA5"/>
<dbReference type="EMBL" id="JRTT01000032">
    <property type="protein sequence ID" value="KHD75090.1"/>
    <property type="molecule type" value="Genomic_DNA"/>
</dbReference>
<keyword evidence="1" id="KW-0732">Signal</keyword>
<name>A0A0A6UGA5_ACTUT</name>
<sequence>MTSARTLSLSRRTFAAFAVALSVTAGTVVVDASLTAPPAAAASVAGGTITRSEVLARAEAWYSRRHNADMTYSQELKTSGATSDRNYRRDCSGLVDMAWHLNADPNTQGLMNTTITKAITRNQLLPGDLLNDVVNNDSGYPYHAILFGGWENAAKTSFWYYSFGGTPMKKVTGASFSDSILAGHATSQYAARRYVNIVDDAAPVE</sequence>
<feature type="non-terminal residue" evidence="2">
    <location>
        <position position="205"/>
    </location>
</feature>
<dbReference type="STRING" id="1869.MB27_25300"/>
<comment type="caution">
    <text evidence="2">The sequence shown here is derived from an EMBL/GenBank/DDBJ whole genome shotgun (WGS) entry which is preliminary data.</text>
</comment>
<accession>A0A0A6UGA5</accession>
<dbReference type="PROSITE" id="PS51318">
    <property type="entry name" value="TAT"/>
    <property type="match status" value="1"/>
</dbReference>
<organism evidence="2 3">
    <name type="scientific">Actinoplanes utahensis</name>
    <dbReference type="NCBI Taxonomy" id="1869"/>
    <lineage>
        <taxon>Bacteria</taxon>
        <taxon>Bacillati</taxon>
        <taxon>Actinomycetota</taxon>
        <taxon>Actinomycetes</taxon>
        <taxon>Micromonosporales</taxon>
        <taxon>Micromonosporaceae</taxon>
        <taxon>Actinoplanes</taxon>
    </lineage>
</organism>